<evidence type="ECO:0000256" key="3">
    <source>
        <dbReference type="ARBA" id="ARBA00022842"/>
    </source>
</evidence>
<keyword evidence="2" id="KW-0479">Metal-binding</keyword>
<dbReference type="InterPro" id="IPR040442">
    <property type="entry name" value="Pyrv_kinase-like_dom_sf"/>
</dbReference>
<sequence length="409" mass="47003">MLLRRRRTYLRYFNYLTAEEEKNLFHLSPMSFDNNSEKEMLAHAVGAALYMPATRQTIAEDLLMGKIEGLVSMVIDLEDAIGDYQIDIAEDSLVQQLFRIASYIENGLMSLHQLPLIFIRVRTSEQLQRVMDKLEESLELITGFVFPKFSAHSGVSYFEIIDHYNRNQANNRPVLYGMPILETSDVIFKESRLKALLEIKSVLDLYSDCVLNVRIGATDFSSLFGLRRSADMTIYDIGPIRDCMADIVNLFGRMPDGQVISGPVWEYFKSDRVFKSQLRESPFKETMGSIGRKVRKEFINGYMDGLLREVVLDKENGIIGKTIIHPTHIKPVQCLYAVTHEEYMDATTILANNNGFLGVLKSQYSNKMNEIKPHLNWARRIVIRSKIYGVLHEQHNFTSLLTQSEEVYV</sequence>
<keyword evidence="5" id="KW-1185">Reference proteome</keyword>
<keyword evidence="3" id="KW-0460">Magnesium</keyword>
<dbReference type="EMBL" id="CAKMMF010000014">
    <property type="protein sequence ID" value="CAH1207872.1"/>
    <property type="molecule type" value="Genomic_DNA"/>
</dbReference>
<dbReference type="InterPro" id="IPR039480">
    <property type="entry name" value="C-C_Bond_Lyase-like"/>
</dbReference>
<evidence type="ECO:0000256" key="1">
    <source>
        <dbReference type="ARBA" id="ARBA00001946"/>
    </source>
</evidence>
<evidence type="ECO:0008006" key="6">
    <source>
        <dbReference type="Google" id="ProtNLM"/>
    </source>
</evidence>
<reference evidence="4" key="1">
    <citation type="submission" date="2022-01" db="EMBL/GenBank/DDBJ databases">
        <authorList>
            <person name="Criscuolo A."/>
        </authorList>
    </citation>
    <scope>NUCLEOTIDE SEQUENCE</scope>
    <source>
        <strain evidence="4">CIP111893</strain>
    </source>
</reference>
<dbReference type="Gene3D" id="3.20.20.60">
    <property type="entry name" value="Phosphoenolpyruvate-binding domains"/>
    <property type="match status" value="1"/>
</dbReference>
<gene>
    <name evidence="4" type="ORF">PAECIP111893_02799</name>
</gene>
<dbReference type="PANTHER" id="PTHR32308:SF10">
    <property type="entry name" value="CITRATE LYASE SUBUNIT BETA"/>
    <property type="match status" value="1"/>
</dbReference>
<proteinExistence type="predicted"/>
<protein>
    <recommendedName>
        <fullName evidence="6">Citrate lyase subunit beta</fullName>
    </recommendedName>
</protein>
<dbReference type="InterPro" id="IPR015813">
    <property type="entry name" value="Pyrv/PenolPyrv_kinase-like_dom"/>
</dbReference>
<comment type="caution">
    <text evidence="4">The sequence shown here is derived from an EMBL/GenBank/DDBJ whole genome shotgun (WGS) entry which is preliminary data.</text>
</comment>
<name>A0ABN8GFU6_9BACL</name>
<evidence type="ECO:0000313" key="4">
    <source>
        <dbReference type="EMBL" id="CAH1207872.1"/>
    </source>
</evidence>
<dbReference type="PANTHER" id="PTHR32308">
    <property type="entry name" value="LYASE BETA SUBUNIT, PUTATIVE (AFU_ORTHOLOGUE AFUA_4G13030)-RELATED"/>
    <property type="match status" value="1"/>
</dbReference>
<dbReference type="Pfam" id="PF15617">
    <property type="entry name" value="C-C_Bond_Lyase"/>
    <property type="match status" value="1"/>
</dbReference>
<comment type="cofactor">
    <cofactor evidence="1">
        <name>Mg(2+)</name>
        <dbReference type="ChEBI" id="CHEBI:18420"/>
    </cofactor>
</comment>
<evidence type="ECO:0000256" key="2">
    <source>
        <dbReference type="ARBA" id="ARBA00022723"/>
    </source>
</evidence>
<evidence type="ECO:0000313" key="5">
    <source>
        <dbReference type="Proteomes" id="UP000838686"/>
    </source>
</evidence>
<accession>A0ABN8GFU6</accession>
<organism evidence="4 5">
    <name type="scientific">Paenibacillus plantiphilus</name>
    <dbReference type="NCBI Taxonomy" id="2905650"/>
    <lineage>
        <taxon>Bacteria</taxon>
        <taxon>Bacillati</taxon>
        <taxon>Bacillota</taxon>
        <taxon>Bacilli</taxon>
        <taxon>Bacillales</taxon>
        <taxon>Paenibacillaceae</taxon>
        <taxon>Paenibacillus</taxon>
    </lineage>
</organism>
<dbReference type="SUPFAM" id="SSF51621">
    <property type="entry name" value="Phosphoenolpyruvate/pyruvate domain"/>
    <property type="match status" value="1"/>
</dbReference>
<dbReference type="Proteomes" id="UP000838686">
    <property type="component" value="Unassembled WGS sequence"/>
</dbReference>